<protein>
    <submittedName>
        <fullName evidence="1">Uncharacterized protein</fullName>
    </submittedName>
</protein>
<keyword evidence="2" id="KW-1185">Reference proteome</keyword>
<evidence type="ECO:0000313" key="1">
    <source>
        <dbReference type="EMBL" id="VDP70145.1"/>
    </source>
</evidence>
<dbReference type="AlphaFoldDB" id="A0A183PNS6"/>
<organism evidence="1 2">
    <name type="scientific">Schistosoma mattheei</name>
    <dbReference type="NCBI Taxonomy" id="31246"/>
    <lineage>
        <taxon>Eukaryota</taxon>
        <taxon>Metazoa</taxon>
        <taxon>Spiralia</taxon>
        <taxon>Lophotrochozoa</taxon>
        <taxon>Platyhelminthes</taxon>
        <taxon>Trematoda</taxon>
        <taxon>Digenea</taxon>
        <taxon>Strigeidida</taxon>
        <taxon>Schistosomatoidea</taxon>
        <taxon>Schistosomatidae</taxon>
        <taxon>Schistosoma</taxon>
    </lineage>
</organism>
<accession>A0A183PNS6</accession>
<dbReference type="Proteomes" id="UP000269396">
    <property type="component" value="Unassembled WGS sequence"/>
</dbReference>
<reference evidence="1 2" key="1">
    <citation type="submission" date="2018-11" db="EMBL/GenBank/DDBJ databases">
        <authorList>
            <consortium name="Pathogen Informatics"/>
        </authorList>
    </citation>
    <scope>NUCLEOTIDE SEQUENCE [LARGE SCALE GENOMIC DNA]</scope>
    <source>
        <strain>Denwood</strain>
        <strain evidence="2">Zambia</strain>
    </source>
</reference>
<dbReference type="STRING" id="31246.A0A183PNS6"/>
<proteinExistence type="predicted"/>
<evidence type="ECO:0000313" key="2">
    <source>
        <dbReference type="Proteomes" id="UP000269396"/>
    </source>
</evidence>
<gene>
    <name evidence="1" type="ORF">SMTD_LOCUS16012</name>
</gene>
<dbReference type="EMBL" id="UZAL01036611">
    <property type="protein sequence ID" value="VDP70145.1"/>
    <property type="molecule type" value="Genomic_DNA"/>
</dbReference>
<name>A0A183PNS6_9TREM</name>
<sequence>MMLTFIYGQTSRSVVGRNSRIMLSGHRRCQVGLPKFEIESLNKGDQTKTERAYAINAVSIQQPESPSTENNALNEFHVNDRSDNLVCKPCSDGRIHRNLGICWYTQFGCFGFDVNFSDRLTTKKRILSRATSVYGSFSFLAPLLLTPRQTLKQHCRKI</sequence>